<evidence type="ECO:0000256" key="11">
    <source>
        <dbReference type="ARBA" id="ARBA00048697"/>
    </source>
</evidence>
<sequence length="375" mass="42283">MPAAFHLQRRHALLNAGKRRAEPALFRASGQGNDKREDKIILNTPKPLIDSHGRKITYLRVSITDRCNLRCVYCMPEKGINPLSHSEIISYEDILRFVNVLANHGVNKIRITGGEPLVRKGLVDFTRNLGKITGITDISMTTNGTLLEKYAAELYNAGLKRINISLDSLKEDRFRQISRMGNLKDVLMGIKLAQKTGFNPIKINTVLIKGINDDEIIDFVNFAREFEINLRFIEYMPIGGNITETITSKWIEEKIRSVFDGFELISGNGYQAVSKEYGFKDSNAVIGFISPLSEHFCTGCNRLRLTASGKLRLCLFYDSEYDIKEILSVGRDDEAIFNWVAGLIQLKQDKHNFSEKAKKPGSLLWANDFMNGIGG</sequence>
<feature type="binding site" evidence="12">
    <location>
        <position position="141"/>
    </location>
    <ligand>
        <name>GTP</name>
        <dbReference type="ChEBI" id="CHEBI:37565"/>
    </ligand>
</feature>
<dbReference type="InterPro" id="IPR006638">
    <property type="entry name" value="Elp3/MiaA/NifB-like_rSAM"/>
</dbReference>
<keyword evidence="2 12" id="KW-0004">4Fe-4S</keyword>
<comment type="cofactor">
    <cofactor evidence="12">
        <name>[4Fe-4S] cluster</name>
        <dbReference type="ChEBI" id="CHEBI:49883"/>
    </cofactor>
    <text evidence="12">Binds 2 [4Fe-4S] clusters. Binds 1 [4Fe-4S] cluster coordinated with 3 cysteines and an exchangeable S-adenosyl-L-methionine and 1 [4Fe-4S] cluster coordinated with 3 cysteines and the GTP-derived substrate.</text>
</comment>
<dbReference type="PANTHER" id="PTHR22960:SF0">
    <property type="entry name" value="MOLYBDENUM COFACTOR BIOSYNTHESIS PROTEIN 1"/>
    <property type="match status" value="1"/>
</dbReference>
<keyword evidence="7 12" id="KW-0411">Iron-sulfur</keyword>
<comment type="caution">
    <text evidence="14">The sequence shown here is derived from an EMBL/GenBank/DDBJ whole genome shotgun (WGS) entry which is preliminary data.</text>
</comment>
<keyword evidence="10 12" id="KW-0456">Lyase</keyword>
<dbReference type="GO" id="GO:0046872">
    <property type="term" value="F:metal ion binding"/>
    <property type="evidence" value="ECO:0007669"/>
    <property type="project" value="UniProtKB-KW"/>
</dbReference>
<feature type="binding site" evidence="12">
    <location>
        <position position="300"/>
    </location>
    <ligand>
        <name>[4Fe-4S] cluster</name>
        <dbReference type="ChEBI" id="CHEBI:49883"/>
        <label>2</label>
        <note>4Fe-4S-substrate</note>
    </ligand>
</feature>
<dbReference type="GO" id="GO:0006777">
    <property type="term" value="P:Mo-molybdopterin cofactor biosynthetic process"/>
    <property type="evidence" value="ECO:0007669"/>
    <property type="project" value="UniProtKB-UniRule"/>
</dbReference>
<dbReference type="SFLD" id="SFLDS00029">
    <property type="entry name" value="Radical_SAM"/>
    <property type="match status" value="1"/>
</dbReference>
<evidence type="ECO:0000256" key="4">
    <source>
        <dbReference type="ARBA" id="ARBA00022723"/>
    </source>
</evidence>
<dbReference type="GO" id="GO:0061798">
    <property type="term" value="F:GTP 3',8'-cyclase activity"/>
    <property type="evidence" value="ECO:0007669"/>
    <property type="project" value="UniProtKB-UniRule"/>
</dbReference>
<dbReference type="InterPro" id="IPR058240">
    <property type="entry name" value="rSAM_sf"/>
</dbReference>
<feature type="binding site" evidence="12">
    <location>
        <position position="60"/>
    </location>
    <ligand>
        <name>GTP</name>
        <dbReference type="ChEBI" id="CHEBI:37565"/>
    </ligand>
</feature>
<keyword evidence="8 12" id="KW-0342">GTP-binding</keyword>
<dbReference type="InterPro" id="IPR050105">
    <property type="entry name" value="MoCo_biosynth_MoaA/MoaC"/>
</dbReference>
<dbReference type="SUPFAM" id="SSF102114">
    <property type="entry name" value="Radical SAM enzymes"/>
    <property type="match status" value="1"/>
</dbReference>
<feature type="binding site" evidence="12">
    <location>
        <position position="73"/>
    </location>
    <ligand>
        <name>S-adenosyl-L-methionine</name>
        <dbReference type="ChEBI" id="CHEBI:59789"/>
    </ligand>
</feature>
<dbReference type="PROSITE" id="PS01305">
    <property type="entry name" value="MOAA_NIFB_PQQE"/>
    <property type="match status" value="1"/>
</dbReference>
<reference evidence="14 15" key="1">
    <citation type="submission" date="2019-01" db="EMBL/GenBank/DDBJ databases">
        <title>Insights into ecological role of a new deltaproteobacterial order Candidatus Sinidesulfobacterales (Sva0485) by metagenomics and metatranscriptomics.</title>
        <authorList>
            <person name="Tan S."/>
            <person name="Liu J."/>
            <person name="Fang Y."/>
            <person name="Hedlund B.P."/>
            <person name="Lian Z.H."/>
            <person name="Huang L.Y."/>
            <person name="Li J.T."/>
            <person name="Huang L.N."/>
            <person name="Li W.J."/>
            <person name="Jiang H.C."/>
            <person name="Dong H.L."/>
            <person name="Shu W.S."/>
        </authorList>
    </citation>
    <scope>NUCLEOTIDE SEQUENCE [LARGE SCALE GENOMIC DNA]</scope>
    <source>
        <strain evidence="14">AP3</strain>
    </source>
</reference>
<gene>
    <name evidence="12 14" type="primary">moaA</name>
    <name evidence="14" type="ORF">EVJ47_03905</name>
</gene>
<comment type="catalytic activity">
    <reaction evidence="11 12">
        <text>GTP + AH2 + S-adenosyl-L-methionine = (8S)-3',8-cyclo-7,8-dihydroguanosine 5'-triphosphate + 5'-deoxyadenosine + L-methionine + A + H(+)</text>
        <dbReference type="Rhea" id="RHEA:49576"/>
        <dbReference type="ChEBI" id="CHEBI:13193"/>
        <dbReference type="ChEBI" id="CHEBI:15378"/>
        <dbReference type="ChEBI" id="CHEBI:17319"/>
        <dbReference type="ChEBI" id="CHEBI:17499"/>
        <dbReference type="ChEBI" id="CHEBI:37565"/>
        <dbReference type="ChEBI" id="CHEBI:57844"/>
        <dbReference type="ChEBI" id="CHEBI:59789"/>
        <dbReference type="ChEBI" id="CHEBI:131766"/>
        <dbReference type="EC" id="4.1.99.22"/>
    </reaction>
</comment>
<dbReference type="HAMAP" id="MF_01225_B">
    <property type="entry name" value="MoaA_B"/>
    <property type="match status" value="1"/>
</dbReference>
<dbReference type="InterPro" id="IPR013785">
    <property type="entry name" value="Aldolase_TIM"/>
</dbReference>
<feature type="binding site" evidence="12">
    <location>
        <position position="71"/>
    </location>
    <ligand>
        <name>[4Fe-4S] cluster</name>
        <dbReference type="ChEBI" id="CHEBI:49883"/>
        <label>1</label>
        <note>4Fe-4S-S-AdoMet</note>
    </ligand>
</feature>
<dbReference type="SFLD" id="SFLDG01383">
    <property type="entry name" value="cyclic_pyranopterin_phosphate"/>
    <property type="match status" value="1"/>
</dbReference>
<dbReference type="SMART" id="SM00729">
    <property type="entry name" value="Elp3"/>
    <property type="match status" value="1"/>
</dbReference>
<dbReference type="GO" id="GO:0061799">
    <property type="term" value="F:cyclic pyranopterin monophosphate synthase activity"/>
    <property type="evidence" value="ECO:0007669"/>
    <property type="project" value="TreeGrafter"/>
</dbReference>
<dbReference type="InterPro" id="IPR007197">
    <property type="entry name" value="rSAM"/>
</dbReference>
<evidence type="ECO:0000256" key="2">
    <source>
        <dbReference type="ARBA" id="ARBA00022485"/>
    </source>
</evidence>
<comment type="subunit">
    <text evidence="12">Monomer and homodimer.</text>
</comment>
<dbReference type="CDD" id="cd01335">
    <property type="entry name" value="Radical_SAM"/>
    <property type="match status" value="1"/>
</dbReference>
<feature type="binding site" evidence="12">
    <location>
        <position position="236"/>
    </location>
    <ligand>
        <name>S-adenosyl-L-methionine</name>
        <dbReference type="ChEBI" id="CHEBI:59789"/>
    </ligand>
</feature>
<evidence type="ECO:0000259" key="13">
    <source>
        <dbReference type="PROSITE" id="PS51918"/>
    </source>
</evidence>
<dbReference type="AlphaFoldDB" id="A0A519BDS4"/>
<feature type="binding site" evidence="12">
    <location>
        <position position="297"/>
    </location>
    <ligand>
        <name>[4Fe-4S] cluster</name>
        <dbReference type="ChEBI" id="CHEBI:49883"/>
        <label>2</label>
        <note>4Fe-4S-substrate</note>
    </ligand>
</feature>
<feature type="domain" description="Radical SAM core" evidence="13">
    <location>
        <begin position="51"/>
        <end position="280"/>
    </location>
</feature>
<protein>
    <recommendedName>
        <fullName evidence="1 12">GTP 3',8-cyclase</fullName>
        <ecNumber evidence="1 12">4.1.99.22</ecNumber>
    </recommendedName>
    <alternativeName>
        <fullName evidence="12">Molybdenum cofactor biosynthesis protein A</fullName>
    </alternativeName>
</protein>
<dbReference type="Gene3D" id="3.20.20.70">
    <property type="entry name" value="Aldolase class I"/>
    <property type="match status" value="1"/>
</dbReference>
<dbReference type="CDD" id="cd21117">
    <property type="entry name" value="Twitch_MoaA"/>
    <property type="match status" value="1"/>
</dbReference>
<dbReference type="EMBL" id="SGBD01000001">
    <property type="protein sequence ID" value="RZD15425.1"/>
    <property type="molecule type" value="Genomic_DNA"/>
</dbReference>
<evidence type="ECO:0000256" key="1">
    <source>
        <dbReference type="ARBA" id="ARBA00012167"/>
    </source>
</evidence>
<feature type="binding site" evidence="12">
    <location>
        <position position="202"/>
    </location>
    <ligand>
        <name>GTP</name>
        <dbReference type="ChEBI" id="CHEBI:37565"/>
    </ligand>
</feature>
<comment type="similarity">
    <text evidence="12">Belongs to the radical SAM superfamily. MoaA family.</text>
</comment>
<evidence type="ECO:0000256" key="9">
    <source>
        <dbReference type="ARBA" id="ARBA00023150"/>
    </source>
</evidence>
<evidence type="ECO:0000256" key="6">
    <source>
        <dbReference type="ARBA" id="ARBA00023004"/>
    </source>
</evidence>
<dbReference type="UniPathway" id="UPA00344"/>
<dbReference type="EC" id="4.1.99.22" evidence="1 12"/>
<dbReference type="NCBIfam" id="TIGR02666">
    <property type="entry name" value="moaA"/>
    <property type="match status" value="1"/>
</dbReference>
<dbReference type="InterPro" id="IPR010505">
    <property type="entry name" value="MoaA_twitch"/>
</dbReference>
<dbReference type="PROSITE" id="PS51918">
    <property type="entry name" value="RADICAL_SAM"/>
    <property type="match status" value="1"/>
</dbReference>
<accession>A0A519BDS4</accession>
<evidence type="ECO:0000313" key="14">
    <source>
        <dbReference type="EMBL" id="RZD15425.1"/>
    </source>
</evidence>
<dbReference type="InterPro" id="IPR040064">
    <property type="entry name" value="MoaA-like"/>
</dbReference>
<comment type="function">
    <text evidence="12">Catalyzes the cyclization of GTP to (8S)-3',8-cyclo-7,8-dihydroguanosine 5'-triphosphate.</text>
</comment>
<organism evidence="14 15">
    <name type="scientific">Candidatus Acidulodesulfobacterium ferriphilum</name>
    <dbReference type="NCBI Taxonomy" id="2597223"/>
    <lineage>
        <taxon>Bacteria</taxon>
        <taxon>Deltaproteobacteria</taxon>
        <taxon>Candidatus Acidulodesulfobacterales</taxon>
        <taxon>Candidatus Acidulodesulfobacterium</taxon>
    </lineage>
</organism>
<feature type="binding site" evidence="12">
    <location>
        <position position="67"/>
    </location>
    <ligand>
        <name>[4Fe-4S] cluster</name>
        <dbReference type="ChEBI" id="CHEBI:49883"/>
        <label>1</label>
        <note>4Fe-4S-S-AdoMet</note>
    </ligand>
</feature>
<evidence type="ECO:0000256" key="3">
    <source>
        <dbReference type="ARBA" id="ARBA00022691"/>
    </source>
</evidence>
<dbReference type="Pfam" id="PF04055">
    <property type="entry name" value="Radical_SAM"/>
    <property type="match status" value="1"/>
</dbReference>
<feature type="binding site" evidence="12">
    <location>
        <begin position="302"/>
        <end position="304"/>
    </location>
    <ligand>
        <name>GTP</name>
        <dbReference type="ChEBI" id="CHEBI:37565"/>
    </ligand>
</feature>
<evidence type="ECO:0000313" key="15">
    <source>
        <dbReference type="Proteomes" id="UP000320813"/>
    </source>
</evidence>
<feature type="binding site" evidence="12">
    <location>
        <position position="114"/>
    </location>
    <ligand>
        <name>S-adenosyl-L-methionine</name>
        <dbReference type="ChEBI" id="CHEBI:59789"/>
    </ligand>
</feature>
<keyword evidence="9 12" id="KW-0501">Molybdenum cofactor biosynthesis</keyword>
<dbReference type="InterPro" id="IPR013483">
    <property type="entry name" value="MoaA"/>
</dbReference>
<dbReference type="NCBIfam" id="NF001199">
    <property type="entry name" value="PRK00164.2-1"/>
    <property type="match status" value="1"/>
</dbReference>
<dbReference type="SFLD" id="SFLDG01386">
    <property type="entry name" value="main_SPASM_domain-containing"/>
    <property type="match status" value="1"/>
</dbReference>
<keyword evidence="6 12" id="KW-0408">Iron</keyword>
<dbReference type="Proteomes" id="UP000320813">
    <property type="component" value="Unassembled WGS sequence"/>
</dbReference>
<dbReference type="SFLD" id="SFLDG01067">
    <property type="entry name" value="SPASM/twitch_domain_containing"/>
    <property type="match status" value="1"/>
</dbReference>
<evidence type="ECO:0000256" key="10">
    <source>
        <dbReference type="ARBA" id="ARBA00023239"/>
    </source>
</evidence>
<feature type="binding site" evidence="12">
    <location>
        <position position="74"/>
    </location>
    <ligand>
        <name>[4Fe-4S] cluster</name>
        <dbReference type="ChEBI" id="CHEBI:49883"/>
        <label>1</label>
        <note>4Fe-4S-S-AdoMet</note>
    </ligand>
</feature>
<comment type="pathway">
    <text evidence="12">Cofactor biosynthesis; molybdopterin biosynthesis.</text>
</comment>
<evidence type="ECO:0000256" key="5">
    <source>
        <dbReference type="ARBA" id="ARBA00022741"/>
    </source>
</evidence>
<dbReference type="GO" id="GO:0051539">
    <property type="term" value="F:4 iron, 4 sulfur cluster binding"/>
    <property type="evidence" value="ECO:0007669"/>
    <property type="project" value="UniProtKB-UniRule"/>
</dbReference>
<dbReference type="GO" id="GO:1904047">
    <property type="term" value="F:S-adenosyl-L-methionine binding"/>
    <property type="evidence" value="ECO:0007669"/>
    <property type="project" value="UniProtKB-UniRule"/>
</dbReference>
<keyword evidence="3 12" id="KW-0949">S-adenosyl-L-methionine</keyword>
<dbReference type="PANTHER" id="PTHR22960">
    <property type="entry name" value="MOLYBDOPTERIN COFACTOR SYNTHESIS PROTEIN A"/>
    <property type="match status" value="1"/>
</dbReference>
<feature type="binding site" evidence="12">
    <location>
        <position position="110"/>
    </location>
    <ligand>
        <name>GTP</name>
        <dbReference type="ChEBI" id="CHEBI:37565"/>
    </ligand>
</feature>
<name>A0A519BDS4_9DELT</name>
<dbReference type="Pfam" id="PF06463">
    <property type="entry name" value="Mob_synth_C"/>
    <property type="match status" value="1"/>
</dbReference>
<evidence type="ECO:0000256" key="12">
    <source>
        <dbReference type="HAMAP-Rule" id="MF_01225"/>
    </source>
</evidence>
<evidence type="ECO:0000256" key="8">
    <source>
        <dbReference type="ARBA" id="ARBA00023134"/>
    </source>
</evidence>
<feature type="binding site" evidence="12">
    <location>
        <position position="165"/>
    </location>
    <ligand>
        <name>S-adenosyl-L-methionine</name>
        <dbReference type="ChEBI" id="CHEBI:59789"/>
    </ligand>
</feature>
<keyword evidence="4 12" id="KW-0479">Metal-binding</keyword>
<proteinExistence type="inferred from homology"/>
<evidence type="ECO:0000256" key="7">
    <source>
        <dbReference type="ARBA" id="ARBA00023014"/>
    </source>
</evidence>
<keyword evidence="5 12" id="KW-0547">Nucleotide-binding</keyword>
<dbReference type="InterPro" id="IPR000385">
    <property type="entry name" value="MoaA_NifB_PqqE_Fe-S-bd_CS"/>
</dbReference>
<feature type="binding site" evidence="12">
    <location>
        <position position="314"/>
    </location>
    <ligand>
        <name>[4Fe-4S] cluster</name>
        <dbReference type="ChEBI" id="CHEBI:49883"/>
        <label>2</label>
        <note>4Fe-4S-substrate</note>
    </ligand>
</feature>
<dbReference type="GO" id="GO:0005525">
    <property type="term" value="F:GTP binding"/>
    <property type="evidence" value="ECO:0007669"/>
    <property type="project" value="UniProtKB-UniRule"/>
</dbReference>